<evidence type="ECO:0000259" key="8">
    <source>
        <dbReference type="Pfam" id="PF25954"/>
    </source>
</evidence>
<evidence type="ECO:0000256" key="3">
    <source>
        <dbReference type="ARBA" id="ARBA00023054"/>
    </source>
</evidence>
<dbReference type="Proteomes" id="UP000630142">
    <property type="component" value="Unassembled WGS sequence"/>
</dbReference>
<feature type="transmembrane region" description="Helical" evidence="6">
    <location>
        <begin position="33"/>
        <end position="50"/>
    </location>
</feature>
<dbReference type="InterPro" id="IPR058792">
    <property type="entry name" value="Beta-barrel_RND_2"/>
</dbReference>
<dbReference type="FunFam" id="2.40.30.170:FF:000010">
    <property type="entry name" value="Efflux RND transporter periplasmic adaptor subunit"/>
    <property type="match status" value="1"/>
</dbReference>
<keyword evidence="6" id="KW-1133">Transmembrane helix</keyword>
<evidence type="ECO:0000259" key="7">
    <source>
        <dbReference type="Pfam" id="PF25917"/>
    </source>
</evidence>
<dbReference type="Pfam" id="PF25917">
    <property type="entry name" value="BSH_RND"/>
    <property type="match status" value="1"/>
</dbReference>
<dbReference type="NCBIfam" id="TIGR01730">
    <property type="entry name" value="RND_mfp"/>
    <property type="match status" value="1"/>
</dbReference>
<dbReference type="InterPro" id="IPR050465">
    <property type="entry name" value="UPF0194_transport"/>
</dbReference>
<evidence type="ECO:0000256" key="5">
    <source>
        <dbReference type="SAM" id="MobiDB-lite"/>
    </source>
</evidence>
<dbReference type="InterPro" id="IPR006143">
    <property type="entry name" value="RND_pump_MFP"/>
</dbReference>
<evidence type="ECO:0000256" key="2">
    <source>
        <dbReference type="ARBA" id="ARBA00009477"/>
    </source>
</evidence>
<feature type="domain" description="Multidrug resistance protein MdtA-like barrel-sandwich hybrid" evidence="7">
    <location>
        <begin position="87"/>
        <end position="241"/>
    </location>
</feature>
<accession>A0A8J3GJS8</accession>
<keyword evidence="10" id="KW-1185">Reference proteome</keyword>
<dbReference type="SUPFAM" id="SSF111369">
    <property type="entry name" value="HlyD-like secretion proteins"/>
    <property type="match status" value="1"/>
</dbReference>
<comment type="caution">
    <text evidence="9">The sequence shown here is derived from an EMBL/GenBank/DDBJ whole genome shotgun (WGS) entry which is preliminary data.</text>
</comment>
<protein>
    <submittedName>
        <fullName evidence="9">Hemolysin D</fullName>
    </submittedName>
</protein>
<dbReference type="PANTHER" id="PTHR32347">
    <property type="entry name" value="EFFLUX SYSTEM COMPONENT YKNX-RELATED"/>
    <property type="match status" value="1"/>
</dbReference>
<feature type="region of interest" description="Disordered" evidence="5">
    <location>
        <begin position="352"/>
        <end position="387"/>
    </location>
</feature>
<reference evidence="9" key="2">
    <citation type="submission" date="2020-09" db="EMBL/GenBank/DDBJ databases">
        <authorList>
            <person name="Sun Q."/>
            <person name="Kim S."/>
        </authorList>
    </citation>
    <scope>NUCLEOTIDE SEQUENCE</scope>
    <source>
        <strain evidence="9">KCTC 42249</strain>
    </source>
</reference>
<evidence type="ECO:0000313" key="10">
    <source>
        <dbReference type="Proteomes" id="UP000630142"/>
    </source>
</evidence>
<feature type="region of interest" description="Disordered" evidence="5">
    <location>
        <begin position="422"/>
        <end position="463"/>
    </location>
</feature>
<dbReference type="Gene3D" id="2.40.50.100">
    <property type="match status" value="2"/>
</dbReference>
<reference evidence="9" key="1">
    <citation type="journal article" date="2014" name="Int. J. Syst. Evol. Microbiol.">
        <title>Complete genome sequence of Corynebacterium casei LMG S-19264T (=DSM 44701T), isolated from a smear-ripened cheese.</title>
        <authorList>
            <consortium name="US DOE Joint Genome Institute (JGI-PGF)"/>
            <person name="Walter F."/>
            <person name="Albersmeier A."/>
            <person name="Kalinowski J."/>
            <person name="Ruckert C."/>
        </authorList>
    </citation>
    <scope>NUCLEOTIDE SEQUENCE</scope>
    <source>
        <strain evidence="9">KCTC 42249</strain>
    </source>
</reference>
<dbReference type="Gene3D" id="2.40.30.170">
    <property type="match status" value="1"/>
</dbReference>
<feature type="domain" description="CusB-like beta-barrel" evidence="8">
    <location>
        <begin position="252"/>
        <end position="326"/>
    </location>
</feature>
<comment type="similarity">
    <text evidence="2">Belongs to the membrane fusion protein (MFP) (TC 8.A.1) family.</text>
</comment>
<organism evidence="9 10">
    <name type="scientific">Tianweitania populi</name>
    <dbReference type="NCBI Taxonomy" id="1607949"/>
    <lineage>
        <taxon>Bacteria</taxon>
        <taxon>Pseudomonadati</taxon>
        <taxon>Pseudomonadota</taxon>
        <taxon>Alphaproteobacteria</taxon>
        <taxon>Hyphomicrobiales</taxon>
        <taxon>Phyllobacteriaceae</taxon>
        <taxon>Tianweitania</taxon>
    </lineage>
</organism>
<gene>
    <name evidence="9" type="ORF">GCM10016234_12830</name>
</gene>
<dbReference type="GO" id="GO:0016020">
    <property type="term" value="C:membrane"/>
    <property type="evidence" value="ECO:0007669"/>
    <property type="project" value="InterPro"/>
</dbReference>
<dbReference type="AlphaFoldDB" id="A0A8J3GJS8"/>
<comment type="subcellular location">
    <subcellularLocation>
        <location evidence="1">Cell envelope</location>
    </subcellularLocation>
</comment>
<keyword evidence="3 4" id="KW-0175">Coiled coil</keyword>
<evidence type="ECO:0000256" key="1">
    <source>
        <dbReference type="ARBA" id="ARBA00004196"/>
    </source>
</evidence>
<dbReference type="GO" id="GO:0030313">
    <property type="term" value="C:cell envelope"/>
    <property type="evidence" value="ECO:0007669"/>
    <property type="project" value="UniProtKB-SubCell"/>
</dbReference>
<dbReference type="Gene3D" id="6.20.50.140">
    <property type="match status" value="1"/>
</dbReference>
<sequence length="463" mass="48470">MDQRIERPTQTPPNPELALGLGASRRKTKRGRWLGGLALFGLLGGGWYGYTVYGAETPTVAYRTVPAEQGSLTVKVSATGTLQPLTQVDISSELSGVIRNVTVRENEEVRKDQVLAELDTTRLSAQVERAQASVKAAQAQVSDAQTTLRESSATLTRAESLAQRGQVTPSALETATATRDRAQSSVQIAEANLAVSQADLKLQQADLAKTKIYAPIDGIVLTRSVDPGQTVAASMQAPVLFVVAEDLKRMELKATIDEADIGSIAKNQKANFTVDAFPDRSFTAAIRDIAYASATTEGVVTYEARLDVDNADMQLRPGMTATASIITREATDVLTVPNAAFRFAPPATNSRSGFSFRNLFSPGPPPGMRGGRSRRSGGNSEEGRPLYVLRDGAAQEVRFVTGATDGERTEIKSGLQAGDQVILGLARQGGEGGSRGSSQNESAGGADGGPGGGGPGPGGPGGP</sequence>
<evidence type="ECO:0000313" key="9">
    <source>
        <dbReference type="EMBL" id="GHD10681.1"/>
    </source>
</evidence>
<keyword evidence="6" id="KW-0472">Membrane</keyword>
<keyword evidence="6" id="KW-0812">Transmembrane</keyword>
<name>A0A8J3GJS8_9HYPH</name>
<proteinExistence type="inferred from homology"/>
<dbReference type="EMBL" id="BMZQ01000001">
    <property type="protein sequence ID" value="GHD10681.1"/>
    <property type="molecule type" value="Genomic_DNA"/>
</dbReference>
<dbReference type="GO" id="GO:0015562">
    <property type="term" value="F:efflux transmembrane transporter activity"/>
    <property type="evidence" value="ECO:0007669"/>
    <property type="project" value="InterPro"/>
</dbReference>
<feature type="coiled-coil region" evidence="4">
    <location>
        <begin position="120"/>
        <end position="147"/>
    </location>
</feature>
<dbReference type="RefSeq" id="WP_189502628.1">
    <property type="nucleotide sequence ID" value="NZ_BMZQ01000001.1"/>
</dbReference>
<dbReference type="PANTHER" id="PTHR32347:SF14">
    <property type="entry name" value="EFFLUX SYSTEM COMPONENT YKNX-RELATED"/>
    <property type="match status" value="1"/>
</dbReference>
<dbReference type="Pfam" id="PF25954">
    <property type="entry name" value="Beta-barrel_RND_2"/>
    <property type="match status" value="1"/>
</dbReference>
<evidence type="ECO:0000256" key="6">
    <source>
        <dbReference type="SAM" id="Phobius"/>
    </source>
</evidence>
<feature type="compositionally biased region" description="Gly residues" evidence="5">
    <location>
        <begin position="445"/>
        <end position="456"/>
    </location>
</feature>
<dbReference type="InterPro" id="IPR058625">
    <property type="entry name" value="MdtA-like_BSH"/>
</dbReference>
<evidence type="ECO:0000256" key="4">
    <source>
        <dbReference type="SAM" id="Coils"/>
    </source>
</evidence>